<sequence length="240" mass="25653">MPDEPSDPLEPVAATADAFRFLAFDDRPELEDHVRTLAARVQAVVPQTVGVSLSLAEPQVTFTMAVSDRRLLALDGVQYLEDGPALAAIRHARPLEVPDAAALDEERWSLFARASAHRGVRSTLSAPVHVGDAVVGGLTVYASTVGAFSGRTEELAALVQAPASEVIRDADLSFSSRRQAEETLRTIENQAIVDIASGVLAERSGVQVDEASERLRSAATQAGIPVTELARLIIDLHDEE</sequence>
<proteinExistence type="predicted"/>
<dbReference type="GO" id="GO:0003723">
    <property type="term" value="F:RNA binding"/>
    <property type="evidence" value="ECO:0007669"/>
    <property type="project" value="InterPro"/>
</dbReference>
<evidence type="ECO:0000256" key="1">
    <source>
        <dbReference type="ARBA" id="ARBA00023015"/>
    </source>
</evidence>
<name>A0A6G6WAG5_9ACTN</name>
<dbReference type="Pfam" id="PF13185">
    <property type="entry name" value="GAF_2"/>
    <property type="match status" value="1"/>
</dbReference>
<dbReference type="AlphaFoldDB" id="A0A6G6WAG5"/>
<evidence type="ECO:0000313" key="4">
    <source>
        <dbReference type="EMBL" id="QIG42095.1"/>
    </source>
</evidence>
<gene>
    <name evidence="4" type="ORF">G5V58_04305</name>
</gene>
<dbReference type="InterPro" id="IPR005561">
    <property type="entry name" value="ANTAR"/>
</dbReference>
<dbReference type="SMART" id="SM01012">
    <property type="entry name" value="ANTAR"/>
    <property type="match status" value="1"/>
</dbReference>
<protein>
    <submittedName>
        <fullName evidence="4">GAF and ANTAR domain-containing protein</fullName>
    </submittedName>
</protein>
<evidence type="ECO:0000256" key="2">
    <source>
        <dbReference type="ARBA" id="ARBA00023163"/>
    </source>
</evidence>
<feature type="domain" description="ANTAR" evidence="3">
    <location>
        <begin position="173"/>
        <end position="234"/>
    </location>
</feature>
<dbReference type="Proteomes" id="UP000502996">
    <property type="component" value="Chromosome"/>
</dbReference>
<reference evidence="4 5" key="1">
    <citation type="submission" date="2020-02" db="EMBL/GenBank/DDBJ databases">
        <title>Full genome sequence of Nocardioides sp. R-3366.</title>
        <authorList>
            <person name="Im W.-T."/>
        </authorList>
    </citation>
    <scope>NUCLEOTIDE SEQUENCE [LARGE SCALE GENOMIC DNA]</scope>
    <source>
        <strain evidence="4 5">R-3366</strain>
    </source>
</reference>
<dbReference type="KEGG" id="nano:G5V58_04305"/>
<organism evidence="4 5">
    <name type="scientific">Nocardioides anomalus</name>
    <dbReference type="NCBI Taxonomy" id="2712223"/>
    <lineage>
        <taxon>Bacteria</taxon>
        <taxon>Bacillati</taxon>
        <taxon>Actinomycetota</taxon>
        <taxon>Actinomycetes</taxon>
        <taxon>Propionibacteriales</taxon>
        <taxon>Nocardioidaceae</taxon>
        <taxon>Nocardioides</taxon>
    </lineage>
</organism>
<evidence type="ECO:0000259" key="3">
    <source>
        <dbReference type="PROSITE" id="PS50921"/>
    </source>
</evidence>
<dbReference type="EMBL" id="CP049257">
    <property type="protein sequence ID" value="QIG42095.1"/>
    <property type="molecule type" value="Genomic_DNA"/>
</dbReference>
<dbReference type="InterPro" id="IPR029016">
    <property type="entry name" value="GAF-like_dom_sf"/>
</dbReference>
<keyword evidence="2" id="KW-0804">Transcription</keyword>
<dbReference type="InterPro" id="IPR036388">
    <property type="entry name" value="WH-like_DNA-bd_sf"/>
</dbReference>
<evidence type="ECO:0000313" key="5">
    <source>
        <dbReference type="Proteomes" id="UP000502996"/>
    </source>
</evidence>
<dbReference type="Pfam" id="PF03861">
    <property type="entry name" value="ANTAR"/>
    <property type="match status" value="1"/>
</dbReference>
<dbReference type="PROSITE" id="PS50921">
    <property type="entry name" value="ANTAR"/>
    <property type="match status" value="1"/>
</dbReference>
<dbReference type="SUPFAM" id="SSF55781">
    <property type="entry name" value="GAF domain-like"/>
    <property type="match status" value="1"/>
</dbReference>
<dbReference type="Gene3D" id="1.10.10.10">
    <property type="entry name" value="Winged helix-like DNA-binding domain superfamily/Winged helix DNA-binding domain"/>
    <property type="match status" value="1"/>
</dbReference>
<keyword evidence="1" id="KW-0805">Transcription regulation</keyword>
<accession>A0A6G6WAG5</accession>
<dbReference type="RefSeq" id="WP_165229067.1">
    <property type="nucleotide sequence ID" value="NZ_CP049257.1"/>
</dbReference>
<dbReference type="InterPro" id="IPR003018">
    <property type="entry name" value="GAF"/>
</dbReference>
<keyword evidence="5" id="KW-1185">Reference proteome</keyword>
<dbReference type="Gene3D" id="3.30.450.40">
    <property type="match status" value="1"/>
</dbReference>